<dbReference type="GO" id="GO:0051607">
    <property type="term" value="P:defense response to virus"/>
    <property type="evidence" value="ECO:0007669"/>
    <property type="project" value="UniProtKB-KW"/>
</dbReference>
<sequence>MNKKEVEKYIPLAIISIKEAMSNTTNTAEESLELPKEFKGYISSFGAGIIQSGLLPTVAFFEKEESNSKSDRFKITEIIFKMLNKNKYCKNNKLLDYLLYKEDIEEVKEDIINIAIALKLAMRTFKFSDKEKVGD</sequence>
<dbReference type="AlphaFoldDB" id="A0AA40ITD9"/>
<evidence type="ECO:0000313" key="7">
    <source>
        <dbReference type="Proteomes" id="UP000027770"/>
    </source>
</evidence>
<keyword evidence="3" id="KW-0963">Cytoplasm</keyword>
<dbReference type="SUPFAM" id="SSF158568">
    <property type="entry name" value="AF1862-like"/>
    <property type="match status" value="1"/>
</dbReference>
<proteinExistence type="inferred from homology"/>
<dbReference type="RefSeq" id="WP_039221071.1">
    <property type="nucleotide sequence ID" value="NZ_JENW01000128.1"/>
</dbReference>
<name>A0AA40ITD9_CLONO</name>
<dbReference type="NCBIfam" id="TIGR01881">
    <property type="entry name" value="cas_Cmr5"/>
    <property type="match status" value="1"/>
</dbReference>
<evidence type="ECO:0000256" key="2">
    <source>
        <dbReference type="ARBA" id="ARBA00006161"/>
    </source>
</evidence>
<reference evidence="6 7" key="1">
    <citation type="submission" date="2014-02" db="EMBL/GenBank/DDBJ databases">
        <title>Plasmidome dynamics in the species complex Clostridium novyi sensu lato converts strains of independent lineages into distinctly different pathogens.</title>
        <authorList>
            <person name="Skarin H."/>
            <person name="Segerman B."/>
        </authorList>
    </citation>
    <scope>NUCLEOTIDE SEQUENCE [LARGE SCALE GENOMIC DNA]</scope>
    <source>
        <strain evidence="6 7">ATCC 27606</strain>
    </source>
</reference>
<evidence type="ECO:0000313" key="6">
    <source>
        <dbReference type="EMBL" id="KEI13759.1"/>
    </source>
</evidence>
<gene>
    <name evidence="6" type="ORF">Z959_02375</name>
</gene>
<evidence type="ECO:0000256" key="5">
    <source>
        <dbReference type="ARBA" id="ARBA00030001"/>
    </source>
</evidence>
<accession>A0AA40ITD9</accession>
<dbReference type="Proteomes" id="UP000027770">
    <property type="component" value="Unassembled WGS sequence"/>
</dbReference>
<keyword evidence="7" id="KW-1185">Reference proteome</keyword>
<dbReference type="EMBL" id="JENW01000128">
    <property type="protein sequence ID" value="KEI13759.1"/>
    <property type="molecule type" value="Genomic_DNA"/>
</dbReference>
<evidence type="ECO:0000256" key="4">
    <source>
        <dbReference type="ARBA" id="ARBA00023118"/>
    </source>
</evidence>
<comment type="caution">
    <text evidence="6">The sequence shown here is derived from an EMBL/GenBank/DDBJ whole genome shotgun (WGS) entry which is preliminary data.</text>
</comment>
<comment type="similarity">
    <text evidence="2">Belongs to the CRISPR system Cmr5 family.</text>
</comment>
<comment type="subcellular location">
    <subcellularLocation>
        <location evidence="1">Cytoplasm</location>
    </subcellularLocation>
</comment>
<dbReference type="GO" id="GO:0005737">
    <property type="term" value="C:cytoplasm"/>
    <property type="evidence" value="ECO:0007669"/>
    <property type="project" value="UniProtKB-SubCell"/>
</dbReference>
<dbReference type="Gene3D" id="1.10.520.30">
    <property type="entry name" value="AF1862-like domain"/>
    <property type="match status" value="1"/>
</dbReference>
<organism evidence="6 7">
    <name type="scientific">Clostridium novyi B str. ATCC 27606</name>
    <dbReference type="NCBI Taxonomy" id="1443123"/>
    <lineage>
        <taxon>Bacteria</taxon>
        <taxon>Bacillati</taxon>
        <taxon>Bacillota</taxon>
        <taxon>Clostridia</taxon>
        <taxon>Eubacteriales</taxon>
        <taxon>Clostridiaceae</taxon>
        <taxon>Clostridium</taxon>
    </lineage>
</organism>
<dbReference type="Pfam" id="PF09701">
    <property type="entry name" value="Cas_Cmr5"/>
    <property type="match status" value="1"/>
</dbReference>
<evidence type="ECO:0000256" key="3">
    <source>
        <dbReference type="ARBA" id="ARBA00022490"/>
    </source>
</evidence>
<protein>
    <recommendedName>
        <fullName evidence="5">CRISPR type III-B/RAMP module-associated protein Cmr5</fullName>
    </recommendedName>
</protein>
<keyword evidence="4" id="KW-0051">Antiviral defense</keyword>
<dbReference type="InterPro" id="IPR010160">
    <property type="entry name" value="CRISPR-assoc_prot_Cmr5"/>
</dbReference>
<dbReference type="InterPro" id="IPR023101">
    <property type="entry name" value="AF1862-like_dom_sf"/>
</dbReference>
<evidence type="ECO:0000256" key="1">
    <source>
        <dbReference type="ARBA" id="ARBA00004496"/>
    </source>
</evidence>